<comment type="caution">
    <text evidence="4">The sequence shown here is derived from an EMBL/GenBank/DDBJ whole genome shotgun (WGS) entry which is preliminary data.</text>
</comment>
<organism evidence="4 5">
    <name type="scientific">Streptomyces sindenensis</name>
    <dbReference type="NCBI Taxonomy" id="67363"/>
    <lineage>
        <taxon>Bacteria</taxon>
        <taxon>Bacillati</taxon>
        <taxon>Actinomycetota</taxon>
        <taxon>Actinomycetes</taxon>
        <taxon>Kitasatosporales</taxon>
        <taxon>Streptomycetaceae</taxon>
        <taxon>Streptomyces</taxon>
    </lineage>
</organism>
<dbReference type="EMBL" id="JBHXOF010000003">
    <property type="protein sequence ID" value="MFD4213088.1"/>
    <property type="molecule type" value="Genomic_DNA"/>
</dbReference>
<sequence length="243" mass="22849">MAPGLPAAWSSRCAVCLLAAAGAALGPSAGSAHGSSAPDGPPSVTATVPGTSTPGATASSPPGPSASASPSALPSALPLPSRVPASGAPGTGPAASASAPAATGSGAQPPSGAGSGPEAGPPEPTSPPSASPDVSGSTAPLAGREAGAGKARPGRSLSPMELARAEDAAGEDPPEEADESLADPVDLPASTPPPDAFSDPGQRSGQALDAAAVRRVQEVSLGTGIALVGLGLGFLAFRMRRAN</sequence>
<keyword evidence="2" id="KW-1133">Transmembrane helix</keyword>
<feature type="region of interest" description="Disordered" evidence="1">
    <location>
        <begin position="26"/>
        <end position="209"/>
    </location>
</feature>
<dbReference type="RefSeq" id="WP_189519079.1">
    <property type="nucleotide sequence ID" value="NZ_BMSG01000002.1"/>
</dbReference>
<feature type="compositionally biased region" description="Low complexity" evidence="1">
    <location>
        <begin position="26"/>
        <end position="38"/>
    </location>
</feature>
<feature type="compositionally biased region" description="Low complexity" evidence="1">
    <location>
        <begin position="49"/>
        <end position="118"/>
    </location>
</feature>
<feature type="chain" id="PRO_5045891209" evidence="3">
    <location>
        <begin position="33"/>
        <end position="243"/>
    </location>
</feature>
<gene>
    <name evidence="4" type="ORF">ACFWSS_09290</name>
</gene>
<feature type="signal peptide" evidence="3">
    <location>
        <begin position="1"/>
        <end position="32"/>
    </location>
</feature>
<evidence type="ECO:0000256" key="2">
    <source>
        <dbReference type="SAM" id="Phobius"/>
    </source>
</evidence>
<evidence type="ECO:0000313" key="4">
    <source>
        <dbReference type="EMBL" id="MFD4213088.1"/>
    </source>
</evidence>
<reference evidence="4 5" key="1">
    <citation type="submission" date="2024-09" db="EMBL/GenBank/DDBJ databases">
        <title>The Natural Products Discovery Center: Release of the First 8490 Sequenced Strains for Exploring Actinobacteria Biosynthetic Diversity.</title>
        <authorList>
            <person name="Kalkreuter E."/>
            <person name="Kautsar S.A."/>
            <person name="Yang D."/>
            <person name="Bader C.D."/>
            <person name="Teijaro C.N."/>
            <person name="Fluegel L."/>
            <person name="Davis C.M."/>
            <person name="Simpson J.R."/>
            <person name="Lauterbach L."/>
            <person name="Steele A.D."/>
            <person name="Gui C."/>
            <person name="Meng S."/>
            <person name="Li G."/>
            <person name="Viehrig K."/>
            <person name="Ye F."/>
            <person name="Su P."/>
            <person name="Kiefer A.F."/>
            <person name="Nichols A."/>
            <person name="Cepeda A.J."/>
            <person name="Yan W."/>
            <person name="Fan B."/>
            <person name="Jiang Y."/>
            <person name="Adhikari A."/>
            <person name="Zheng C.-J."/>
            <person name="Schuster L."/>
            <person name="Cowan T.M."/>
            <person name="Smanski M.J."/>
            <person name="Chevrette M.G."/>
            <person name="De Carvalho L.P.S."/>
            <person name="Shen B."/>
        </authorList>
    </citation>
    <scope>NUCLEOTIDE SEQUENCE [LARGE SCALE GENOMIC DNA]</scope>
    <source>
        <strain evidence="4 5">NPDC058546</strain>
    </source>
</reference>
<proteinExistence type="predicted"/>
<name>A0ABW6ECR0_9ACTN</name>
<feature type="transmembrane region" description="Helical" evidence="2">
    <location>
        <begin position="219"/>
        <end position="237"/>
    </location>
</feature>
<keyword evidence="5" id="KW-1185">Reference proteome</keyword>
<feature type="compositionally biased region" description="Pro residues" evidence="1">
    <location>
        <begin position="119"/>
        <end position="130"/>
    </location>
</feature>
<protein>
    <submittedName>
        <fullName evidence="4">Uncharacterized protein</fullName>
    </submittedName>
</protein>
<feature type="compositionally biased region" description="Acidic residues" evidence="1">
    <location>
        <begin position="168"/>
        <end position="181"/>
    </location>
</feature>
<keyword evidence="3" id="KW-0732">Signal</keyword>
<evidence type="ECO:0000256" key="3">
    <source>
        <dbReference type="SAM" id="SignalP"/>
    </source>
</evidence>
<accession>A0ABW6ECR0</accession>
<dbReference type="Proteomes" id="UP001598251">
    <property type="component" value="Unassembled WGS sequence"/>
</dbReference>
<evidence type="ECO:0000256" key="1">
    <source>
        <dbReference type="SAM" id="MobiDB-lite"/>
    </source>
</evidence>
<keyword evidence="2" id="KW-0472">Membrane</keyword>
<keyword evidence="2" id="KW-0812">Transmembrane</keyword>
<evidence type="ECO:0000313" key="5">
    <source>
        <dbReference type="Proteomes" id="UP001598251"/>
    </source>
</evidence>